<proteinExistence type="predicted"/>
<dbReference type="SUPFAM" id="SSF51182">
    <property type="entry name" value="RmlC-like cupins"/>
    <property type="match status" value="1"/>
</dbReference>
<dbReference type="PANTHER" id="PTHR40943">
    <property type="entry name" value="CYTOPLASMIC PROTEIN-RELATED"/>
    <property type="match status" value="1"/>
</dbReference>
<name>A0ABQ6C7G3_9BURK</name>
<dbReference type="EMBL" id="BSPB01000010">
    <property type="protein sequence ID" value="GLS14256.1"/>
    <property type="molecule type" value="Genomic_DNA"/>
</dbReference>
<keyword evidence="3" id="KW-1185">Reference proteome</keyword>
<evidence type="ECO:0000313" key="3">
    <source>
        <dbReference type="Proteomes" id="UP001156903"/>
    </source>
</evidence>
<organism evidence="2 3">
    <name type="scientific">Hydrogenophaga electricum</name>
    <dbReference type="NCBI Taxonomy" id="1230953"/>
    <lineage>
        <taxon>Bacteria</taxon>
        <taxon>Pseudomonadati</taxon>
        <taxon>Pseudomonadota</taxon>
        <taxon>Betaproteobacteria</taxon>
        <taxon>Burkholderiales</taxon>
        <taxon>Comamonadaceae</taxon>
        <taxon>Hydrogenophaga</taxon>
    </lineage>
</organism>
<protein>
    <recommendedName>
        <fullName evidence="1">(S)-ureidoglycine aminohydrolase cupin domain-containing protein</fullName>
    </recommendedName>
</protein>
<dbReference type="Gene3D" id="2.60.120.10">
    <property type="entry name" value="Jelly Rolls"/>
    <property type="match status" value="1"/>
</dbReference>
<sequence length="133" mass="14862">MIVSPTITTMTSPTTRLIKLDAQPAGTPDTDHPRPERLIRGNPLRETWNRVDDPLVAGQVYCGVWRCEPGHWRIAMGPTERELFTVLQGRCRVHDERGGFEEAGPGEAIYIPPGFAGAFEVLEPLTKTYMICE</sequence>
<gene>
    <name evidence="2" type="ORF">GCM10007935_16870</name>
</gene>
<dbReference type="Proteomes" id="UP001156903">
    <property type="component" value="Unassembled WGS sequence"/>
</dbReference>
<evidence type="ECO:0000313" key="2">
    <source>
        <dbReference type="EMBL" id="GLS14256.1"/>
    </source>
</evidence>
<evidence type="ECO:0000259" key="1">
    <source>
        <dbReference type="Pfam" id="PF05899"/>
    </source>
</evidence>
<comment type="caution">
    <text evidence="2">The sequence shown here is derived from an EMBL/GenBank/DDBJ whole genome shotgun (WGS) entry which is preliminary data.</text>
</comment>
<dbReference type="InterPro" id="IPR014710">
    <property type="entry name" value="RmlC-like_jellyroll"/>
</dbReference>
<dbReference type="InterPro" id="IPR008579">
    <property type="entry name" value="UGlyAH_Cupin_dom"/>
</dbReference>
<dbReference type="Pfam" id="PF05899">
    <property type="entry name" value="Cupin_3"/>
    <property type="match status" value="1"/>
</dbReference>
<dbReference type="PANTHER" id="PTHR40943:SF1">
    <property type="entry name" value="CYTOPLASMIC PROTEIN"/>
    <property type="match status" value="1"/>
</dbReference>
<dbReference type="InterPro" id="IPR011051">
    <property type="entry name" value="RmlC_Cupin_sf"/>
</dbReference>
<feature type="domain" description="(S)-ureidoglycine aminohydrolase cupin" evidence="1">
    <location>
        <begin position="58"/>
        <end position="129"/>
    </location>
</feature>
<reference evidence="3" key="1">
    <citation type="journal article" date="2019" name="Int. J. Syst. Evol. Microbiol.">
        <title>The Global Catalogue of Microorganisms (GCM) 10K type strain sequencing project: providing services to taxonomists for standard genome sequencing and annotation.</title>
        <authorList>
            <consortium name="The Broad Institute Genomics Platform"/>
            <consortium name="The Broad Institute Genome Sequencing Center for Infectious Disease"/>
            <person name="Wu L."/>
            <person name="Ma J."/>
        </authorList>
    </citation>
    <scope>NUCLEOTIDE SEQUENCE [LARGE SCALE GENOMIC DNA]</scope>
    <source>
        <strain evidence="3">NBRC 109341</strain>
    </source>
</reference>
<accession>A0ABQ6C7G3</accession>